<accession>M9RKM0</accession>
<name>M9RKM0_9RHOB</name>
<dbReference type="AlphaFoldDB" id="M9RKM0"/>
<protein>
    <submittedName>
        <fullName evidence="1">Uncharacterized protein</fullName>
    </submittedName>
</protein>
<organism evidence="1 2">
    <name type="scientific">Octadecabacter arcticus 238</name>
    <dbReference type="NCBI Taxonomy" id="391616"/>
    <lineage>
        <taxon>Bacteria</taxon>
        <taxon>Pseudomonadati</taxon>
        <taxon>Pseudomonadota</taxon>
        <taxon>Alphaproteobacteria</taxon>
        <taxon>Rhodobacterales</taxon>
        <taxon>Roseobacteraceae</taxon>
        <taxon>Octadecabacter</taxon>
    </lineage>
</organism>
<gene>
    <name evidence="1" type="ORF">OA238_c22520</name>
</gene>
<evidence type="ECO:0000313" key="1">
    <source>
        <dbReference type="EMBL" id="AGI72328.1"/>
    </source>
</evidence>
<dbReference type="EMBL" id="CP003742">
    <property type="protein sequence ID" value="AGI72328.1"/>
    <property type="molecule type" value="Genomic_DNA"/>
</dbReference>
<keyword evidence="2" id="KW-1185">Reference proteome</keyword>
<sequence>MSYQSLHTYIQTASLPHVVESHIDDLLGGIISNIFLKNLPWIAPTVAILAVGSGFLDRINISFDGADQDVAEALDVEPVDLATAVIAAVGPMSNIVLTNTLSDSRVDFDVILEEL</sequence>
<evidence type="ECO:0000313" key="2">
    <source>
        <dbReference type="Proteomes" id="UP000004688"/>
    </source>
</evidence>
<dbReference type="Proteomes" id="UP000004688">
    <property type="component" value="Chromosome"/>
</dbReference>
<dbReference type="KEGG" id="oar:OA238_c22520"/>
<dbReference type="STRING" id="391616.OA238_c22520"/>
<dbReference type="HOGENOM" id="CLU_2106471_0_0_5"/>
<proteinExistence type="predicted"/>
<reference evidence="1 2" key="1">
    <citation type="journal article" date="2013" name="PLoS ONE">
        <title>Poles Apart: Arctic and Antarctic Octadecabacter strains Share High Genome Plasticity and a New Type of Xanthorhodopsin.</title>
        <authorList>
            <person name="Vollmers J."/>
            <person name="Voget S."/>
            <person name="Dietrich S."/>
            <person name="Gollnow K."/>
            <person name="Smits M."/>
            <person name="Meyer K."/>
            <person name="Brinkhoff T."/>
            <person name="Simon M."/>
            <person name="Daniel R."/>
        </authorList>
    </citation>
    <scope>NUCLEOTIDE SEQUENCE [LARGE SCALE GENOMIC DNA]</scope>
    <source>
        <strain evidence="1 2">238</strain>
    </source>
</reference>